<evidence type="ECO:0000313" key="1">
    <source>
        <dbReference type="EMBL" id="BCF93754.1"/>
    </source>
</evidence>
<protein>
    <recommendedName>
        <fullName evidence="3">DUF3331 domain-containing protein</fullName>
    </recommendedName>
</protein>
<sequence>MQNDSLQGIHVNRNDPWVQIVGDLHCRAASEVDPMPKPDYHRLLNCASMWSAMANASSIRRIEWQTTCTILVSWSDSTLGRYVDQIWRAGFARTDGVCGLTGKPVRRGDAVFRPLQRGGDAPKNAFNMILAETVPNAKEITPERA</sequence>
<reference evidence="1 2" key="1">
    <citation type="journal article" date="2020" name="Genes (Basel)">
        <title>Genomic Comparison of Insect Gut Symbionts from Divergent Burkholderia Subclades.</title>
        <authorList>
            <person name="Takeshita K."/>
            <person name="Kikuchi Y."/>
        </authorList>
    </citation>
    <scope>NUCLEOTIDE SEQUENCE [LARGE SCALE GENOMIC DNA]</scope>
    <source>
        <strain evidence="1 2">PGU16</strain>
        <plasmid evidence="1 2">PPGU16_p1</plasmid>
    </source>
</reference>
<geneLocation type="plasmid" evidence="1 2">
    <name>PPGU16_p1</name>
</geneLocation>
<organism evidence="1 2">
    <name type="scientific">Paraburkholderia largidicola</name>
    <dbReference type="NCBI Taxonomy" id="3014751"/>
    <lineage>
        <taxon>Bacteria</taxon>
        <taxon>Pseudomonadati</taxon>
        <taxon>Pseudomonadota</taxon>
        <taxon>Betaproteobacteria</taxon>
        <taxon>Burkholderiales</taxon>
        <taxon>Burkholderiaceae</taxon>
        <taxon>Paraburkholderia</taxon>
    </lineage>
</organism>
<proteinExistence type="predicted"/>
<dbReference type="Proteomes" id="UP000510888">
    <property type="component" value="Plasmid PPGU16_p1"/>
</dbReference>
<evidence type="ECO:0008006" key="3">
    <source>
        <dbReference type="Google" id="ProtNLM"/>
    </source>
</evidence>
<dbReference type="AlphaFoldDB" id="A0A7I8BYI3"/>
<dbReference type="KEGG" id="plad:PPGU16_68210"/>
<name>A0A7I8BYI3_9BURK</name>
<dbReference type="Pfam" id="PF11811">
    <property type="entry name" value="DUF3331"/>
    <property type="match status" value="1"/>
</dbReference>
<dbReference type="EMBL" id="AP023176">
    <property type="protein sequence ID" value="BCF93754.1"/>
    <property type="molecule type" value="Genomic_DNA"/>
</dbReference>
<keyword evidence="2" id="KW-1185">Reference proteome</keyword>
<keyword evidence="1" id="KW-0614">Plasmid</keyword>
<accession>A0A7I8BYI3</accession>
<gene>
    <name evidence="1" type="ORF">PPGU16_68210</name>
</gene>
<evidence type="ECO:0000313" key="2">
    <source>
        <dbReference type="Proteomes" id="UP000510888"/>
    </source>
</evidence>
<dbReference type="InterPro" id="IPR021769">
    <property type="entry name" value="DUF3331"/>
</dbReference>